<evidence type="ECO:0000313" key="2">
    <source>
        <dbReference type="EMBL" id="KAK9700915.1"/>
    </source>
</evidence>
<feature type="region of interest" description="Disordered" evidence="1">
    <location>
        <begin position="57"/>
        <end position="91"/>
    </location>
</feature>
<evidence type="ECO:0000256" key="1">
    <source>
        <dbReference type="SAM" id="MobiDB-lite"/>
    </source>
</evidence>
<keyword evidence="3" id="KW-1185">Reference proteome</keyword>
<reference evidence="2 3" key="1">
    <citation type="journal article" date="2024" name="BMC Genomics">
        <title>De novo assembly and annotation of Popillia japonica's genome with initial clues to its potential as an invasive pest.</title>
        <authorList>
            <person name="Cucini C."/>
            <person name="Boschi S."/>
            <person name="Funari R."/>
            <person name="Cardaioli E."/>
            <person name="Iannotti N."/>
            <person name="Marturano G."/>
            <person name="Paoli F."/>
            <person name="Bruttini M."/>
            <person name="Carapelli A."/>
            <person name="Frati F."/>
            <person name="Nardi F."/>
        </authorList>
    </citation>
    <scope>NUCLEOTIDE SEQUENCE [LARGE SCALE GENOMIC DNA]</scope>
    <source>
        <strain evidence="2">DMR45628</strain>
    </source>
</reference>
<feature type="region of interest" description="Disordered" evidence="1">
    <location>
        <begin position="159"/>
        <end position="179"/>
    </location>
</feature>
<feature type="compositionally biased region" description="Acidic residues" evidence="1">
    <location>
        <begin position="126"/>
        <end position="138"/>
    </location>
</feature>
<feature type="region of interest" description="Disordered" evidence="1">
    <location>
        <begin position="115"/>
        <end position="138"/>
    </location>
</feature>
<dbReference type="Proteomes" id="UP001458880">
    <property type="component" value="Unassembled WGS sequence"/>
</dbReference>
<dbReference type="EMBL" id="JASPKY010000427">
    <property type="protein sequence ID" value="KAK9700915.1"/>
    <property type="molecule type" value="Genomic_DNA"/>
</dbReference>
<accession>A0AAW1JCS2</accession>
<feature type="compositionally biased region" description="Polar residues" evidence="1">
    <location>
        <begin position="68"/>
        <end position="91"/>
    </location>
</feature>
<protein>
    <submittedName>
        <fullName evidence="2">Uncharacterized protein</fullName>
    </submittedName>
</protein>
<name>A0AAW1JCS2_POPJA</name>
<evidence type="ECO:0000313" key="3">
    <source>
        <dbReference type="Proteomes" id="UP001458880"/>
    </source>
</evidence>
<dbReference type="AlphaFoldDB" id="A0AAW1JCS2"/>
<organism evidence="2 3">
    <name type="scientific">Popillia japonica</name>
    <name type="common">Japanese beetle</name>
    <dbReference type="NCBI Taxonomy" id="7064"/>
    <lineage>
        <taxon>Eukaryota</taxon>
        <taxon>Metazoa</taxon>
        <taxon>Ecdysozoa</taxon>
        <taxon>Arthropoda</taxon>
        <taxon>Hexapoda</taxon>
        <taxon>Insecta</taxon>
        <taxon>Pterygota</taxon>
        <taxon>Neoptera</taxon>
        <taxon>Endopterygota</taxon>
        <taxon>Coleoptera</taxon>
        <taxon>Polyphaga</taxon>
        <taxon>Scarabaeiformia</taxon>
        <taxon>Scarabaeidae</taxon>
        <taxon>Rutelinae</taxon>
        <taxon>Popillia</taxon>
    </lineage>
</organism>
<sequence length="237" mass="26488">MGEIFCSAYLKTASVDRAVKTFSCTGIVPRNPSVFREEDLSPASVIARELIMPSEESGLANEAGPSNVGHTCNNQSPTNIRDGNKVGNENTVDFPANESHLLNVTKFYGRKNNCTDNIRIRPVPDQSDDSELEDEEENIDDPTYVPVTRANNNVSIVLSNGPNYSSSSNENSNSAAENEETVDILHSTSTFAWRTTTTKVKLLTFYIRHLLSRGELPQLKLRIQFRHGWILFRRQPK</sequence>
<proteinExistence type="predicted"/>
<gene>
    <name evidence="2" type="ORF">QE152_g30950</name>
</gene>
<comment type="caution">
    <text evidence="2">The sequence shown here is derived from an EMBL/GenBank/DDBJ whole genome shotgun (WGS) entry which is preliminary data.</text>
</comment>
<feature type="compositionally biased region" description="Low complexity" evidence="1">
    <location>
        <begin position="165"/>
        <end position="176"/>
    </location>
</feature>